<sequence>MPQGEQVTEKKLNSAVLNMSSGKDWTHQWILSSMGPSGSDATADNEDAQNISSTSGAEYNLEDSLINDPLDERVSTSPVTSLDLDRDSPMACGIDDDDAGPPSIETQPPDNSDLEVAGITSTWINCDKNIKICEV</sequence>
<dbReference type="AlphaFoldDB" id="A0A5N5TJQ6"/>
<reference evidence="2 3" key="1">
    <citation type="journal article" date="2019" name="PLoS Biol.">
        <title>Sex chromosomes control vertical transmission of feminizing Wolbachia symbionts in an isopod.</title>
        <authorList>
            <person name="Becking T."/>
            <person name="Chebbi M.A."/>
            <person name="Giraud I."/>
            <person name="Moumen B."/>
            <person name="Laverre T."/>
            <person name="Caubet Y."/>
            <person name="Peccoud J."/>
            <person name="Gilbert C."/>
            <person name="Cordaux R."/>
        </authorList>
    </citation>
    <scope>NUCLEOTIDE SEQUENCE [LARGE SCALE GENOMIC DNA]</scope>
    <source>
        <strain evidence="2">ANa2</strain>
        <tissue evidence="2">Whole body excluding digestive tract and cuticle</tissue>
    </source>
</reference>
<proteinExistence type="predicted"/>
<gene>
    <name evidence="2" type="ORF">Anas_02457</name>
</gene>
<name>A0A5N5TJQ6_9CRUS</name>
<evidence type="ECO:0000313" key="3">
    <source>
        <dbReference type="Proteomes" id="UP000326759"/>
    </source>
</evidence>
<organism evidence="2 3">
    <name type="scientific">Armadillidium nasatum</name>
    <dbReference type="NCBI Taxonomy" id="96803"/>
    <lineage>
        <taxon>Eukaryota</taxon>
        <taxon>Metazoa</taxon>
        <taxon>Ecdysozoa</taxon>
        <taxon>Arthropoda</taxon>
        <taxon>Crustacea</taxon>
        <taxon>Multicrustacea</taxon>
        <taxon>Malacostraca</taxon>
        <taxon>Eumalacostraca</taxon>
        <taxon>Peracarida</taxon>
        <taxon>Isopoda</taxon>
        <taxon>Oniscidea</taxon>
        <taxon>Crinocheta</taxon>
        <taxon>Armadillidiidae</taxon>
        <taxon>Armadillidium</taxon>
    </lineage>
</organism>
<protein>
    <submittedName>
        <fullName evidence="2">Uncharacterized protein</fullName>
    </submittedName>
</protein>
<keyword evidence="3" id="KW-1185">Reference proteome</keyword>
<evidence type="ECO:0000256" key="1">
    <source>
        <dbReference type="SAM" id="MobiDB-lite"/>
    </source>
</evidence>
<feature type="region of interest" description="Disordered" evidence="1">
    <location>
        <begin position="30"/>
        <end position="113"/>
    </location>
</feature>
<evidence type="ECO:0000313" key="2">
    <source>
        <dbReference type="EMBL" id="KAB7506394.1"/>
    </source>
</evidence>
<dbReference type="Proteomes" id="UP000326759">
    <property type="component" value="Unassembled WGS sequence"/>
</dbReference>
<dbReference type="EMBL" id="SEYY01000841">
    <property type="protein sequence ID" value="KAB7506394.1"/>
    <property type="molecule type" value="Genomic_DNA"/>
</dbReference>
<accession>A0A5N5TJQ6</accession>
<comment type="caution">
    <text evidence="2">The sequence shown here is derived from an EMBL/GenBank/DDBJ whole genome shotgun (WGS) entry which is preliminary data.</text>
</comment>
<feature type="compositionally biased region" description="Polar residues" evidence="1">
    <location>
        <begin position="30"/>
        <end position="57"/>
    </location>
</feature>